<reference evidence="2 3" key="1">
    <citation type="journal article" date="2019" name="Mol. Biol. Evol.">
        <title>Blast fungal genomes show frequent chromosomal changes, gene gains and losses, and effector gene turnover.</title>
        <authorList>
            <person name="Gomez Luciano L.B."/>
            <person name="Jason Tsai I."/>
            <person name="Chuma I."/>
            <person name="Tosa Y."/>
            <person name="Chen Y.H."/>
            <person name="Li J.Y."/>
            <person name="Li M.Y."/>
            <person name="Jade Lu M.Y."/>
            <person name="Nakayashiki H."/>
            <person name="Li W.H."/>
        </authorList>
    </citation>
    <scope>NUCLEOTIDE SEQUENCE [LARGE SCALE GENOMIC DNA]</scope>
    <source>
        <strain evidence="2 3">NI907</strain>
    </source>
</reference>
<proteinExistence type="predicted"/>
<dbReference type="PANTHER" id="PTHR43162">
    <property type="match status" value="1"/>
</dbReference>
<feature type="domain" description="NAD(P)-binding" evidence="1">
    <location>
        <begin position="9"/>
        <end position="155"/>
    </location>
</feature>
<sequence length="308" mass="33129">MATKFIVFGPTGKIGSAAAQTAHKLGAEVFLAMRDTTKPIPGLDAAGNLERVQADLTDPASVRGAVEKTGAKHAFIYLAHGGEPGMRSTVEALKAGGVEFVVFISSFYTFGDDPHAAAESDDAITKYHGMVEVSLHEVFGPRNYIALRPGYFASNLERYAALIKSGKATLDNPEWKWDYIVPDDIGAVAGNLGAKGPAAIKSEVDEGRSHIVLLGAQFISLREATQLAAQTAGLPELAVEGFENDQEALKYLVETYHLPAPIALSLLTPQDVYTEEGLRTGAENVQKFSGRPPTTLRDWLEVNKQIFE</sequence>
<name>A0A6P8B5G2_PYRGI</name>
<dbReference type="KEGG" id="pgri:PgNI_05371"/>
<dbReference type="Pfam" id="PF13460">
    <property type="entry name" value="NAD_binding_10"/>
    <property type="match status" value="1"/>
</dbReference>
<dbReference type="InterPro" id="IPR016040">
    <property type="entry name" value="NAD(P)-bd_dom"/>
</dbReference>
<evidence type="ECO:0000313" key="2">
    <source>
        <dbReference type="Proteomes" id="UP000515153"/>
    </source>
</evidence>
<evidence type="ECO:0000313" key="3">
    <source>
        <dbReference type="RefSeq" id="XP_030982403.1"/>
    </source>
</evidence>
<reference evidence="3" key="3">
    <citation type="submission" date="2025-08" db="UniProtKB">
        <authorList>
            <consortium name="RefSeq"/>
        </authorList>
    </citation>
    <scope>IDENTIFICATION</scope>
    <source>
        <strain evidence="3">NI907</strain>
    </source>
</reference>
<reference evidence="3" key="2">
    <citation type="submission" date="2019-10" db="EMBL/GenBank/DDBJ databases">
        <authorList>
            <consortium name="NCBI Genome Project"/>
        </authorList>
    </citation>
    <scope>NUCLEOTIDE SEQUENCE</scope>
    <source>
        <strain evidence="3">NI907</strain>
    </source>
</reference>
<organism evidence="2 3">
    <name type="scientific">Pyricularia grisea</name>
    <name type="common">Crabgrass-specific blast fungus</name>
    <name type="synonym">Magnaporthe grisea</name>
    <dbReference type="NCBI Taxonomy" id="148305"/>
    <lineage>
        <taxon>Eukaryota</taxon>
        <taxon>Fungi</taxon>
        <taxon>Dikarya</taxon>
        <taxon>Ascomycota</taxon>
        <taxon>Pezizomycotina</taxon>
        <taxon>Sordariomycetes</taxon>
        <taxon>Sordariomycetidae</taxon>
        <taxon>Magnaporthales</taxon>
        <taxon>Pyriculariaceae</taxon>
        <taxon>Pyricularia</taxon>
    </lineage>
</organism>
<protein>
    <recommendedName>
        <fullName evidence="1">NAD(P)-binding domain-containing protein</fullName>
    </recommendedName>
</protein>
<dbReference type="Gene3D" id="3.40.50.720">
    <property type="entry name" value="NAD(P)-binding Rossmann-like Domain"/>
    <property type="match status" value="1"/>
</dbReference>
<dbReference type="RefSeq" id="XP_030982403.1">
    <property type="nucleotide sequence ID" value="XM_031125404.1"/>
</dbReference>
<dbReference type="AlphaFoldDB" id="A0A6P8B5G2"/>
<dbReference type="Proteomes" id="UP000515153">
    <property type="component" value="Chromosome I"/>
</dbReference>
<accession>A0A6P8B5G2</accession>
<dbReference type="PANTHER" id="PTHR43162:SF1">
    <property type="entry name" value="PRESTALK A DIFFERENTIATION PROTEIN A"/>
    <property type="match status" value="1"/>
</dbReference>
<evidence type="ECO:0000259" key="1">
    <source>
        <dbReference type="Pfam" id="PF13460"/>
    </source>
</evidence>
<dbReference type="SUPFAM" id="SSF51735">
    <property type="entry name" value="NAD(P)-binding Rossmann-fold domains"/>
    <property type="match status" value="1"/>
</dbReference>
<gene>
    <name evidence="3" type="ORF">PgNI_05371</name>
</gene>
<dbReference type="InterPro" id="IPR051604">
    <property type="entry name" value="Ergot_Alk_Oxidoreductase"/>
</dbReference>
<dbReference type="GeneID" id="41960313"/>
<keyword evidence="2" id="KW-1185">Reference proteome</keyword>
<dbReference type="InterPro" id="IPR036291">
    <property type="entry name" value="NAD(P)-bd_dom_sf"/>
</dbReference>